<organism evidence="4">
    <name type="scientific">candidate division WOR-3 bacterium</name>
    <dbReference type="NCBI Taxonomy" id="2052148"/>
    <lineage>
        <taxon>Bacteria</taxon>
        <taxon>Bacteria division WOR-3</taxon>
    </lineage>
</organism>
<dbReference type="InterPro" id="IPR011006">
    <property type="entry name" value="CheY-like_superfamily"/>
</dbReference>
<reference evidence="4" key="1">
    <citation type="journal article" date="2020" name="mSystems">
        <title>Genome- and Community-Level Interaction Insights into Carbon Utilization and Element Cycling Functions of Hydrothermarchaeota in Hydrothermal Sediment.</title>
        <authorList>
            <person name="Zhou Z."/>
            <person name="Liu Y."/>
            <person name="Xu W."/>
            <person name="Pan J."/>
            <person name="Luo Z.H."/>
            <person name="Li M."/>
        </authorList>
    </citation>
    <scope>NUCLEOTIDE SEQUENCE [LARGE SCALE GENOMIC DNA]</scope>
    <source>
        <strain evidence="4">SpSt-1182</strain>
    </source>
</reference>
<dbReference type="Proteomes" id="UP000885672">
    <property type="component" value="Unassembled WGS sequence"/>
</dbReference>
<dbReference type="PROSITE" id="PS50110">
    <property type="entry name" value="RESPONSE_REGULATORY"/>
    <property type="match status" value="1"/>
</dbReference>
<dbReference type="GO" id="GO:0000160">
    <property type="term" value="P:phosphorelay signal transduction system"/>
    <property type="evidence" value="ECO:0007669"/>
    <property type="project" value="InterPro"/>
</dbReference>
<sequence length="125" mass="13509">MAESLPLLLVDDNNGIVETLADILSINGFEVTAVTDAERALRQAETTEFALAVIDLVLPGLNGIELINRLRAAHPAMKFVVITAYTDTELARQAMAMDIGGVVFKPVEPHEMVRLIRRVAGLAAN</sequence>
<dbReference type="AlphaFoldDB" id="A0A7V0XEP4"/>
<proteinExistence type="predicted"/>
<keyword evidence="1 2" id="KW-0597">Phosphoprotein</keyword>
<evidence type="ECO:0000259" key="3">
    <source>
        <dbReference type="PROSITE" id="PS50110"/>
    </source>
</evidence>
<dbReference type="Gene3D" id="3.40.50.2300">
    <property type="match status" value="1"/>
</dbReference>
<feature type="modified residue" description="4-aspartylphosphate" evidence="2">
    <location>
        <position position="55"/>
    </location>
</feature>
<dbReference type="PANTHER" id="PTHR44591">
    <property type="entry name" value="STRESS RESPONSE REGULATOR PROTEIN 1"/>
    <property type="match status" value="1"/>
</dbReference>
<dbReference type="SUPFAM" id="SSF52172">
    <property type="entry name" value="CheY-like"/>
    <property type="match status" value="1"/>
</dbReference>
<evidence type="ECO:0000313" key="4">
    <source>
        <dbReference type="EMBL" id="HDQ99292.1"/>
    </source>
</evidence>
<feature type="domain" description="Response regulatory" evidence="3">
    <location>
        <begin position="6"/>
        <end position="120"/>
    </location>
</feature>
<dbReference type="PANTHER" id="PTHR44591:SF3">
    <property type="entry name" value="RESPONSE REGULATORY DOMAIN-CONTAINING PROTEIN"/>
    <property type="match status" value="1"/>
</dbReference>
<evidence type="ECO:0000256" key="1">
    <source>
        <dbReference type="ARBA" id="ARBA00022553"/>
    </source>
</evidence>
<gene>
    <name evidence="4" type="ORF">ENN51_03275</name>
</gene>
<dbReference type="InterPro" id="IPR001789">
    <property type="entry name" value="Sig_transdc_resp-reg_receiver"/>
</dbReference>
<dbReference type="InterPro" id="IPR050595">
    <property type="entry name" value="Bact_response_regulator"/>
</dbReference>
<protein>
    <submittedName>
        <fullName evidence="4">Response regulator</fullName>
    </submittedName>
</protein>
<accession>A0A7V0XEP4</accession>
<comment type="caution">
    <text evidence="4">The sequence shown here is derived from an EMBL/GenBank/DDBJ whole genome shotgun (WGS) entry which is preliminary data.</text>
</comment>
<dbReference type="Pfam" id="PF00072">
    <property type="entry name" value="Response_reg"/>
    <property type="match status" value="1"/>
</dbReference>
<name>A0A7V0XEP4_UNCW3</name>
<dbReference type="EMBL" id="DSBX01000128">
    <property type="protein sequence ID" value="HDQ99292.1"/>
    <property type="molecule type" value="Genomic_DNA"/>
</dbReference>
<dbReference type="SMART" id="SM00448">
    <property type="entry name" value="REC"/>
    <property type="match status" value="1"/>
</dbReference>
<evidence type="ECO:0000256" key="2">
    <source>
        <dbReference type="PROSITE-ProRule" id="PRU00169"/>
    </source>
</evidence>
<dbReference type="CDD" id="cd00156">
    <property type="entry name" value="REC"/>
    <property type="match status" value="1"/>
</dbReference>